<reference evidence="2" key="1">
    <citation type="submission" date="2021-04" db="EMBL/GenBank/DDBJ databases">
        <authorList>
            <consortium name="Molecular Ecology Group"/>
        </authorList>
    </citation>
    <scope>NUCLEOTIDE SEQUENCE</scope>
</reference>
<dbReference type="OrthoDB" id="6257894at2759"/>
<gene>
    <name evidence="2" type="ORF">CUNI_LOCUS15778</name>
</gene>
<evidence type="ECO:0000256" key="1">
    <source>
        <dbReference type="ARBA" id="ARBA00034118"/>
    </source>
</evidence>
<proteinExistence type="inferred from homology"/>
<evidence type="ECO:0000313" key="2">
    <source>
        <dbReference type="EMBL" id="CAG5130220.1"/>
    </source>
</evidence>
<dbReference type="Proteomes" id="UP000678393">
    <property type="component" value="Unassembled WGS sequence"/>
</dbReference>
<sequence length="77" mass="9057">MAKSIRSKHCRQMRNIKRQHYAKKDLERLKSLAIKSSEPKDIVTMKSAQEIKEPTVDALTKVYDKRTLQDENSHYPD</sequence>
<evidence type="ECO:0000313" key="3">
    <source>
        <dbReference type="Proteomes" id="UP000678393"/>
    </source>
</evidence>
<accession>A0A8S3ZR15</accession>
<comment type="similarity">
    <text evidence="1">Belongs to the learning-associated protein family.</text>
</comment>
<dbReference type="AlphaFoldDB" id="A0A8S3ZR15"/>
<dbReference type="InterPro" id="IPR018784">
    <property type="entry name" value="LLPH-like"/>
</dbReference>
<protein>
    <submittedName>
        <fullName evidence="2">Uncharacterized protein</fullName>
    </submittedName>
</protein>
<name>A0A8S3ZR15_9EUPU</name>
<keyword evidence="3" id="KW-1185">Reference proteome</keyword>
<comment type="caution">
    <text evidence="2">The sequence shown here is derived from an EMBL/GenBank/DDBJ whole genome shotgun (WGS) entry which is preliminary data.</text>
</comment>
<dbReference type="EMBL" id="CAJHNH020003895">
    <property type="protein sequence ID" value="CAG5130220.1"/>
    <property type="molecule type" value="Genomic_DNA"/>
</dbReference>
<dbReference type="Pfam" id="PF10169">
    <property type="entry name" value="LLPH"/>
    <property type="match status" value="1"/>
</dbReference>
<organism evidence="2 3">
    <name type="scientific">Candidula unifasciata</name>
    <dbReference type="NCBI Taxonomy" id="100452"/>
    <lineage>
        <taxon>Eukaryota</taxon>
        <taxon>Metazoa</taxon>
        <taxon>Spiralia</taxon>
        <taxon>Lophotrochozoa</taxon>
        <taxon>Mollusca</taxon>
        <taxon>Gastropoda</taxon>
        <taxon>Heterobranchia</taxon>
        <taxon>Euthyneura</taxon>
        <taxon>Panpulmonata</taxon>
        <taxon>Eupulmonata</taxon>
        <taxon>Stylommatophora</taxon>
        <taxon>Helicina</taxon>
        <taxon>Helicoidea</taxon>
        <taxon>Geomitridae</taxon>
        <taxon>Candidula</taxon>
    </lineage>
</organism>